<dbReference type="Pfam" id="PF01584">
    <property type="entry name" value="CheW"/>
    <property type="match status" value="3"/>
</dbReference>
<dbReference type="PANTHER" id="PTHR22617:SF45">
    <property type="entry name" value="CHEMOTAXIS PROTEIN CHEW"/>
    <property type="match status" value="1"/>
</dbReference>
<comment type="subcellular location">
    <subcellularLocation>
        <location evidence="1">Cytoplasm</location>
    </subcellularLocation>
</comment>
<evidence type="ECO:0000259" key="4">
    <source>
        <dbReference type="PROSITE" id="PS50851"/>
    </source>
</evidence>
<organism evidence="5 6">
    <name type="scientific">Candidatus Contendobacter odensis Run_B_J11</name>
    <dbReference type="NCBI Taxonomy" id="1400861"/>
    <lineage>
        <taxon>Bacteria</taxon>
        <taxon>Pseudomonadati</taxon>
        <taxon>Pseudomonadota</taxon>
        <taxon>Gammaproteobacteria</taxon>
        <taxon>Candidatus Competibacteraceae</taxon>
        <taxon>Candidatus Contendibacter</taxon>
    </lineage>
</organism>
<dbReference type="OrthoDB" id="9790406at2"/>
<evidence type="ECO:0000313" key="5">
    <source>
        <dbReference type="EMBL" id="CDH46883.1"/>
    </source>
</evidence>
<comment type="caution">
    <text evidence="5">The sequence shown here is derived from an EMBL/GenBank/DDBJ whole genome shotgun (WGS) entry which is preliminary data.</text>
</comment>
<dbReference type="Gene3D" id="2.40.50.180">
    <property type="entry name" value="CheA-289, Domain 4"/>
    <property type="match status" value="3"/>
</dbReference>
<dbReference type="PANTHER" id="PTHR22617">
    <property type="entry name" value="CHEMOTAXIS SENSOR HISTIDINE KINASE-RELATED"/>
    <property type="match status" value="1"/>
</dbReference>
<keyword evidence="6" id="KW-1185">Reference proteome</keyword>
<dbReference type="EMBL" id="CBTK010000280">
    <property type="protein sequence ID" value="CDH46883.1"/>
    <property type="molecule type" value="Genomic_DNA"/>
</dbReference>
<dbReference type="InterPro" id="IPR002545">
    <property type="entry name" value="CheW-lke_dom"/>
</dbReference>
<evidence type="ECO:0000256" key="1">
    <source>
        <dbReference type="ARBA" id="ARBA00004496"/>
    </source>
</evidence>
<feature type="domain" description="CheW-like" evidence="4">
    <location>
        <begin position="3"/>
        <end position="144"/>
    </location>
</feature>
<dbReference type="SMART" id="SM00260">
    <property type="entry name" value="CheW"/>
    <property type="match status" value="3"/>
</dbReference>
<gene>
    <name evidence="5" type="ORF">BN874_630029</name>
</gene>
<dbReference type="AlphaFoldDB" id="A0A7U7J5T6"/>
<dbReference type="GO" id="GO:0007165">
    <property type="term" value="P:signal transduction"/>
    <property type="evidence" value="ECO:0007669"/>
    <property type="project" value="InterPro"/>
</dbReference>
<dbReference type="PROSITE" id="PS50851">
    <property type="entry name" value="CHEW"/>
    <property type="match status" value="3"/>
</dbReference>
<evidence type="ECO:0000256" key="2">
    <source>
        <dbReference type="ARBA" id="ARBA00021483"/>
    </source>
</evidence>
<protein>
    <recommendedName>
        <fullName evidence="2">Chemotaxis protein CheW</fullName>
    </recommendedName>
</protein>
<dbReference type="Gene3D" id="2.30.30.40">
    <property type="entry name" value="SH3 Domains"/>
    <property type="match status" value="3"/>
</dbReference>
<dbReference type="GO" id="GO:0006935">
    <property type="term" value="P:chemotaxis"/>
    <property type="evidence" value="ECO:0007669"/>
    <property type="project" value="InterPro"/>
</dbReference>
<feature type="domain" description="CheW-like" evidence="4">
    <location>
        <begin position="353"/>
        <end position="495"/>
    </location>
</feature>
<accession>A0A7U7J5T6</accession>
<dbReference type="Proteomes" id="UP000019184">
    <property type="component" value="Unassembled WGS sequence"/>
</dbReference>
<reference evidence="5 6" key="1">
    <citation type="journal article" date="2014" name="ISME J.">
        <title>Candidatus Competibacter-lineage genomes retrieved from metagenomes reveal functional metabolic diversity.</title>
        <authorList>
            <person name="McIlroy S.J."/>
            <person name="Albertsen M."/>
            <person name="Andresen E.K."/>
            <person name="Saunders A.M."/>
            <person name="Kristiansen R."/>
            <person name="Stokholm-Bjerregaard M."/>
            <person name="Nielsen K.L."/>
            <person name="Nielsen P.H."/>
        </authorList>
    </citation>
    <scope>NUCLEOTIDE SEQUENCE [LARGE SCALE GENOMIC DNA]</scope>
    <source>
        <strain evidence="5 6">Run_B_J11</strain>
    </source>
</reference>
<dbReference type="GO" id="GO:0005829">
    <property type="term" value="C:cytosol"/>
    <property type="evidence" value="ECO:0007669"/>
    <property type="project" value="TreeGrafter"/>
</dbReference>
<sequence>MEARQFVTFFVGNEVFAVPMAPVREIIRVPDVVRVPLSPPSLEGLANLRGLVLPVVSLRRLFRFPDRTHDDATRALVIDFGAPAGFVVDRVASVITVELDQIESATAIQATIDSDLLLGVIKNVSGHEMVMILDFAQLIKNEFASLAREQTKAGAATSEQARETAKGSDGSSDELQLVSFVVAGQEYAIAIERVQEIVQVPEQIIHVPKAAAHVIGVMTLRQRLLPLVSLRRMFNLPAEALGEHNRIVVISLSSGGDQLAVGVITDTVNEVLRVSSSLVDTMPALLARDADIAEITDICRLNDGKRLVSIISAEKMFAHSAFREAAAVVSELQEGSEAVVTDKTEGQGLVGEDEQMVVFRLMKEEFGVPIDSVQEIVRVPDQLAHVPKAPEFIEGVINLRGAVLPVVDQRRRFGLPSQDRNDRQRIMVFTINGVRTGFIVDSVTEVLKIPRQAIEDAPNLSEETAKLIRRVANLQKQKRMILLLDVDQLLESGEVTALEIAALH</sequence>
<keyword evidence="3" id="KW-0963">Cytoplasm</keyword>
<proteinExistence type="predicted"/>
<dbReference type="InterPro" id="IPR039315">
    <property type="entry name" value="CheW"/>
</dbReference>
<evidence type="ECO:0000256" key="3">
    <source>
        <dbReference type="ARBA" id="ARBA00022490"/>
    </source>
</evidence>
<dbReference type="SUPFAM" id="SSF50341">
    <property type="entry name" value="CheW-like"/>
    <property type="match status" value="3"/>
</dbReference>
<feature type="domain" description="CheW-like" evidence="4">
    <location>
        <begin position="174"/>
        <end position="322"/>
    </location>
</feature>
<evidence type="ECO:0000313" key="6">
    <source>
        <dbReference type="Proteomes" id="UP000019184"/>
    </source>
</evidence>
<name>A0A7U7J5T6_9GAMM</name>
<dbReference type="InterPro" id="IPR036061">
    <property type="entry name" value="CheW-like_dom_sf"/>
</dbReference>